<dbReference type="Pfam" id="PF12796">
    <property type="entry name" value="Ank_2"/>
    <property type="match status" value="1"/>
</dbReference>
<keyword evidence="5" id="KW-1185">Reference proteome</keyword>
<dbReference type="PROSITE" id="PS50297">
    <property type="entry name" value="ANK_REP_REGION"/>
    <property type="match status" value="1"/>
</dbReference>
<reference evidence="4" key="1">
    <citation type="submission" date="2022-05" db="EMBL/GenBank/DDBJ databases">
        <title>Tracking Rickettsia raoultii infection dynamics in vivo by bioorthogonal metabolic labeling.</title>
        <authorList>
            <person name="Zhu D.-Y."/>
            <person name="Jia N."/>
            <person name="Li C."/>
            <person name="Zhang M.-Z."/>
            <person name="Liu H.-B."/>
            <person name="Cao W.-C."/>
        </authorList>
    </citation>
    <scope>NUCLEOTIDE SEQUENCE</scope>
    <source>
        <strain evidence="4">BIME</strain>
    </source>
</reference>
<dbReference type="Gene3D" id="1.25.40.20">
    <property type="entry name" value="Ankyrin repeat-containing domain"/>
    <property type="match status" value="1"/>
</dbReference>
<evidence type="ECO:0000256" key="2">
    <source>
        <dbReference type="ARBA" id="ARBA00023043"/>
    </source>
</evidence>
<dbReference type="EMBL" id="CP098324">
    <property type="protein sequence ID" value="URW77500.1"/>
    <property type="molecule type" value="Genomic_DNA"/>
</dbReference>
<evidence type="ECO:0000313" key="5">
    <source>
        <dbReference type="Proteomes" id="UP001056268"/>
    </source>
</evidence>
<dbReference type="SMART" id="SM00248">
    <property type="entry name" value="ANK"/>
    <property type="match status" value="2"/>
</dbReference>
<proteinExistence type="predicted"/>
<dbReference type="InterPro" id="IPR036770">
    <property type="entry name" value="Ankyrin_rpt-contain_sf"/>
</dbReference>
<dbReference type="InterPro" id="IPR002110">
    <property type="entry name" value="Ankyrin_rpt"/>
</dbReference>
<gene>
    <name evidence="4" type="ORF">NBT09_05780</name>
</gene>
<dbReference type="Proteomes" id="UP001056268">
    <property type="component" value="Chromosome"/>
</dbReference>
<dbReference type="SUPFAM" id="SSF48403">
    <property type="entry name" value="Ankyrin repeat"/>
    <property type="match status" value="1"/>
</dbReference>
<feature type="repeat" description="ANK" evidence="3">
    <location>
        <begin position="122"/>
        <end position="154"/>
    </location>
</feature>
<accession>A0ABY4U028</accession>
<evidence type="ECO:0000313" key="4">
    <source>
        <dbReference type="EMBL" id="URW77500.1"/>
    </source>
</evidence>
<dbReference type="RefSeq" id="WP_250719646.1">
    <property type="nucleotide sequence ID" value="NZ_CP098324.1"/>
</dbReference>
<feature type="repeat" description="ANK" evidence="3">
    <location>
        <begin position="155"/>
        <end position="181"/>
    </location>
</feature>
<keyword evidence="1" id="KW-0677">Repeat</keyword>
<organism evidence="4 5">
    <name type="scientific">Rickettsia conorii subsp. raoultii</name>
    <dbReference type="NCBI Taxonomy" id="369822"/>
    <lineage>
        <taxon>Bacteria</taxon>
        <taxon>Pseudomonadati</taxon>
        <taxon>Pseudomonadota</taxon>
        <taxon>Alphaproteobacteria</taxon>
        <taxon>Rickettsiales</taxon>
        <taxon>Rickettsiaceae</taxon>
        <taxon>Rickettsieae</taxon>
        <taxon>Rickettsia</taxon>
        <taxon>spotted fever group</taxon>
    </lineage>
</organism>
<keyword evidence="2 3" id="KW-0040">ANK repeat</keyword>
<evidence type="ECO:0000256" key="1">
    <source>
        <dbReference type="ARBA" id="ARBA00022737"/>
    </source>
</evidence>
<name>A0ABY4U028_RICCR</name>
<protein>
    <submittedName>
        <fullName evidence="4">Ankyrin repeat domain-containing protein</fullName>
    </submittedName>
</protein>
<dbReference type="PROSITE" id="PS50088">
    <property type="entry name" value="ANK_REPEAT"/>
    <property type="match status" value="2"/>
</dbReference>
<sequence>MAKVREIETNMATLITEQTSSYDTGMVSGCYLTRADDTLTPISSSNFIPSISLSAIQEVPLISSSSAQDSGYITLDKLFEQFHITYGAYSFYQSKFFQTAQLKHLIKKALDQGDDINIQDSFNHTVLHKAIYRKLYDIAEFLLEKGAATELKDLDGYTPLQLVIHEGYTEMVKLLIIYGADHRDKKLIELVPDDKPELKAFLSLAIASQNNNSSTIDNSLVTTKDIEKLNDTTNFYTGSRISKIVVVADENPEELRLELAGEVHE</sequence>
<dbReference type="PANTHER" id="PTHR24171">
    <property type="entry name" value="ANKYRIN REPEAT DOMAIN-CONTAINING PROTEIN 39-RELATED"/>
    <property type="match status" value="1"/>
</dbReference>
<evidence type="ECO:0000256" key="3">
    <source>
        <dbReference type="PROSITE-ProRule" id="PRU00023"/>
    </source>
</evidence>